<dbReference type="RefSeq" id="WP_160201222.1">
    <property type="nucleotide sequence ID" value="NZ_QXWK01000008.1"/>
</dbReference>
<proteinExistence type="predicted"/>
<dbReference type="AlphaFoldDB" id="A0A845QG63"/>
<dbReference type="EMBL" id="QXWK01000008">
    <property type="protein sequence ID" value="NBH60930.1"/>
    <property type="molecule type" value="Genomic_DNA"/>
</dbReference>
<evidence type="ECO:0000313" key="1">
    <source>
        <dbReference type="EMBL" id="NBH60930.1"/>
    </source>
</evidence>
<protein>
    <submittedName>
        <fullName evidence="1">Uncharacterized protein</fullName>
    </submittedName>
</protein>
<evidence type="ECO:0000313" key="2">
    <source>
        <dbReference type="Proteomes" id="UP000446866"/>
    </source>
</evidence>
<comment type="caution">
    <text evidence="1">The sequence shown here is derived from an EMBL/GenBank/DDBJ whole genome shotgun (WGS) entry which is preliminary data.</text>
</comment>
<keyword evidence="2" id="KW-1185">Reference proteome</keyword>
<name>A0A845QG63_9FIRM</name>
<accession>A0A845QG63</accession>
<organism evidence="1 2">
    <name type="scientific">Anaerotruncus colihominis</name>
    <dbReference type="NCBI Taxonomy" id="169435"/>
    <lineage>
        <taxon>Bacteria</taxon>
        <taxon>Bacillati</taxon>
        <taxon>Bacillota</taxon>
        <taxon>Clostridia</taxon>
        <taxon>Eubacteriales</taxon>
        <taxon>Oscillospiraceae</taxon>
        <taxon>Anaerotruncus</taxon>
    </lineage>
</organism>
<gene>
    <name evidence="1" type="ORF">D0435_04590</name>
</gene>
<reference evidence="1 2" key="1">
    <citation type="submission" date="2018-08" db="EMBL/GenBank/DDBJ databases">
        <title>Murine metabolic-syndrome-specific gut microbial biobank.</title>
        <authorList>
            <person name="Liu C."/>
        </authorList>
    </citation>
    <scope>NUCLEOTIDE SEQUENCE [LARGE SCALE GENOMIC DNA]</scope>
    <source>
        <strain evidence="1 2">28</strain>
    </source>
</reference>
<sequence>MKVWHITKDIGYGGNLLYNLTNNAGKIPEPLPWIEPSINCLYKEAVLSFMVGNYDSALTDLCLLMEHVLRAALLNDTDSGMQRADSTTMLNKYGSLSAAIQEASNTSLMDGCNKAWWDAVSRVIRNKSAHYVLPVLLKRCAQEEELRKYINKYELPENNSEYWYESHLVNWGAFYHSTGKEFVQGFLRDVTNELKIVIANTKWQGDESWWISLKEQYDSFFSYEWSIEKLKYSFEQAKRDLGSSEK</sequence>
<dbReference type="Proteomes" id="UP000446866">
    <property type="component" value="Unassembled WGS sequence"/>
</dbReference>